<feature type="signal peptide" evidence="4">
    <location>
        <begin position="1"/>
        <end position="25"/>
    </location>
</feature>
<evidence type="ECO:0000256" key="2">
    <source>
        <dbReference type="ARBA" id="ARBA00022840"/>
    </source>
</evidence>
<dbReference type="Proteomes" id="UP000789595">
    <property type="component" value="Unassembled WGS sequence"/>
</dbReference>
<dbReference type="OrthoDB" id="2401965at2759"/>
<dbReference type="InterPro" id="IPR013126">
    <property type="entry name" value="Hsp_70_fam"/>
</dbReference>
<dbReference type="SUPFAM" id="SSF53067">
    <property type="entry name" value="Actin-like ATPase domain"/>
    <property type="match status" value="2"/>
</dbReference>
<comment type="similarity">
    <text evidence="3">Belongs to the heat shock protein 70 family.</text>
</comment>
<evidence type="ECO:0000256" key="4">
    <source>
        <dbReference type="SAM" id="SignalP"/>
    </source>
</evidence>
<dbReference type="InterPro" id="IPR043129">
    <property type="entry name" value="ATPase_NBD"/>
</dbReference>
<dbReference type="EMBL" id="HBIW01023908">
    <property type="protein sequence ID" value="CAE0705178.1"/>
    <property type="molecule type" value="Transcribed_RNA"/>
</dbReference>
<organism evidence="5">
    <name type="scientific">Pelagomonas calceolata</name>
    <dbReference type="NCBI Taxonomy" id="35677"/>
    <lineage>
        <taxon>Eukaryota</taxon>
        <taxon>Sar</taxon>
        <taxon>Stramenopiles</taxon>
        <taxon>Ochrophyta</taxon>
        <taxon>Pelagophyceae</taxon>
        <taxon>Pelagomonadales</taxon>
        <taxon>Pelagomonadaceae</taxon>
        <taxon>Pelagomonas</taxon>
    </lineage>
</organism>
<name>A0A7S4EDF1_9STRA</name>
<evidence type="ECO:0000313" key="7">
    <source>
        <dbReference type="Proteomes" id="UP000789595"/>
    </source>
</evidence>
<protein>
    <submittedName>
        <fullName evidence="5">Uncharacterized protein</fullName>
    </submittedName>
</protein>
<evidence type="ECO:0000313" key="6">
    <source>
        <dbReference type="EMBL" id="CAH0368102.1"/>
    </source>
</evidence>
<dbReference type="PANTHER" id="PTHR19375">
    <property type="entry name" value="HEAT SHOCK PROTEIN 70KDA"/>
    <property type="match status" value="1"/>
</dbReference>
<dbReference type="Gene3D" id="3.90.640.10">
    <property type="entry name" value="Actin, Chain A, domain 4"/>
    <property type="match status" value="1"/>
</dbReference>
<reference evidence="5" key="1">
    <citation type="submission" date="2021-01" db="EMBL/GenBank/DDBJ databases">
        <authorList>
            <person name="Corre E."/>
            <person name="Pelletier E."/>
            <person name="Niang G."/>
            <person name="Scheremetjew M."/>
            <person name="Finn R."/>
            <person name="Kale V."/>
            <person name="Holt S."/>
            <person name="Cochrane G."/>
            <person name="Meng A."/>
            <person name="Brown T."/>
            <person name="Cohen L."/>
        </authorList>
    </citation>
    <scope>NUCLEOTIDE SEQUENCE</scope>
    <source>
        <strain evidence="5">CCMP1756</strain>
    </source>
</reference>
<keyword evidence="7" id="KW-1185">Reference proteome</keyword>
<dbReference type="AlphaFoldDB" id="A0A7S4EDF1"/>
<keyword evidence="1 3" id="KW-0547">Nucleotide-binding</keyword>
<keyword evidence="4" id="KW-0732">Signal</keyword>
<gene>
    <name evidence="5" type="ORF">PCAL00307_LOCUS20626</name>
    <name evidence="6" type="ORF">PECAL_2P11510</name>
</gene>
<dbReference type="Pfam" id="PF00012">
    <property type="entry name" value="HSP70"/>
    <property type="match status" value="1"/>
</dbReference>
<reference evidence="6" key="2">
    <citation type="submission" date="2021-11" db="EMBL/GenBank/DDBJ databases">
        <authorList>
            <consortium name="Genoscope - CEA"/>
            <person name="William W."/>
        </authorList>
    </citation>
    <scope>NUCLEOTIDE SEQUENCE</scope>
</reference>
<accession>A0A7S4EDF1</accession>
<keyword evidence="2 3" id="KW-0067">ATP-binding</keyword>
<feature type="chain" id="PRO_5036212405" evidence="4">
    <location>
        <begin position="26"/>
        <end position="677"/>
    </location>
</feature>
<dbReference type="Gene3D" id="3.30.420.40">
    <property type="match status" value="2"/>
</dbReference>
<evidence type="ECO:0000256" key="3">
    <source>
        <dbReference type="RuleBase" id="RU003322"/>
    </source>
</evidence>
<proteinExistence type="inferred from homology"/>
<evidence type="ECO:0000256" key="1">
    <source>
        <dbReference type="ARBA" id="ARBA00022741"/>
    </source>
</evidence>
<dbReference type="GO" id="GO:0140662">
    <property type="term" value="F:ATP-dependent protein folding chaperone"/>
    <property type="evidence" value="ECO:0007669"/>
    <property type="project" value="InterPro"/>
</dbReference>
<dbReference type="EMBL" id="CAKKNE010000002">
    <property type="protein sequence ID" value="CAH0368102.1"/>
    <property type="molecule type" value="Genomic_DNA"/>
</dbReference>
<dbReference type="GO" id="GO:0005524">
    <property type="term" value="F:ATP binding"/>
    <property type="evidence" value="ECO:0007669"/>
    <property type="project" value="UniProtKB-KW"/>
</dbReference>
<evidence type="ECO:0000313" key="5">
    <source>
        <dbReference type="EMBL" id="CAE0705178.1"/>
    </source>
</evidence>
<sequence length="677" mass="71055">MAASAPRLVLWLAASALGLSPSLRARSLPARAVRAPVVQNLQPLAPRARDLTRRASDMERSYDGVDLTASDATDVMDEEGWFEDDDERDAAIDILADRDENNEEVDTSSVYFFGNDDDDDEELRRLLSELESQFAGKDDAASRSILASVEECGKVLEKEHTPVALDARAALAFAATARGDAPVDELDVERIPTVDDELVEAFQALNTDDFDGHLDEMYGWLVGNSSEATHAGSTSSKTRFGRTVGLDLGTTNSAAAVVDADGAPKLLPPGLTPSVVCFIDGELETEPVDRAGRVALRDDDGRGVVAVVGKEAEQMRDGVHAASVCSRVKRVLARDATPREMRRVSAGESEKLTHTTTLRIPALPNRVAASEVSAEVVRKLRDDALAFLDGHAGAATKCVVGVPARFDEAAVEATKTACLLGGFESAETILEPVAAALAYSATKQVGKETVLVFDLGGGTFDCCVVELDGNRAELIALGGDAKLGGDDFDAAVAEHLADRFYDAHGLSVKAATARLRLLAEAERCKIALSRSNATKAFARGLARVGSDGRRARGGRPLDLECDITRPVLDALCQPLLARLEKAMRATCAEAGVALPGDKGTRSLDGVLLVGGATRTPAVGRMLRAATGLPLAKIAAHGSVHPDEAVALGAAVRAAALDASSVGAAAPDASVVDKRAAV</sequence>
<dbReference type="PRINTS" id="PR00301">
    <property type="entry name" value="HEATSHOCK70"/>
</dbReference>